<feature type="non-terminal residue" evidence="2">
    <location>
        <position position="1"/>
    </location>
</feature>
<proteinExistence type="predicted"/>
<dbReference type="OrthoDB" id="47802at2759"/>
<dbReference type="CDD" id="cd21931">
    <property type="entry name" value="TD_EMAP-like"/>
    <property type="match status" value="1"/>
</dbReference>
<protein>
    <submittedName>
        <fullName evidence="2">Uncharacterized protein</fullName>
    </submittedName>
</protein>
<reference evidence="2" key="1">
    <citation type="submission" date="2020-07" db="EMBL/GenBank/DDBJ databases">
        <authorList>
            <person name="Nazaruddin N."/>
        </authorList>
    </citation>
    <scope>NUCLEOTIDE SEQUENCE</scope>
</reference>
<feature type="coiled-coil region" evidence="1">
    <location>
        <begin position="28"/>
        <end position="55"/>
    </location>
</feature>
<evidence type="ECO:0000313" key="2">
    <source>
        <dbReference type="EMBL" id="CAD1480914.1"/>
    </source>
</evidence>
<evidence type="ECO:0000256" key="1">
    <source>
        <dbReference type="SAM" id="Coils"/>
    </source>
</evidence>
<dbReference type="AlphaFoldDB" id="A0A6V7HJT5"/>
<dbReference type="InterPro" id="IPR049813">
    <property type="entry name" value="Elp-1-like_TD"/>
</dbReference>
<comment type="caution">
    <text evidence="2">The sequence shown here is derived from an EMBL/GenBank/DDBJ whole genome shotgun (WGS) entry which is preliminary data.</text>
</comment>
<evidence type="ECO:0000313" key="3">
    <source>
        <dbReference type="Proteomes" id="UP000752696"/>
    </source>
</evidence>
<sequence length="113" mass="13156">EMLECETGSLLGRVADLERQSLAQRDEIVCLRATLADALRRIAQLEGREKREDERNERRNERIVSSPLRNGHVSLRKSRTSFEIISNHNRERIGEKEIQVDIDNCLLEIDFLL</sequence>
<accession>A0A6V7HJT5</accession>
<gene>
    <name evidence="2" type="ORF">MHI_LOCUS970704</name>
</gene>
<keyword evidence="3" id="KW-1185">Reference proteome</keyword>
<dbReference type="Proteomes" id="UP000752696">
    <property type="component" value="Unassembled WGS sequence"/>
</dbReference>
<dbReference type="EMBL" id="CAJDYZ010013095">
    <property type="protein sequence ID" value="CAD1480914.1"/>
    <property type="molecule type" value="Genomic_DNA"/>
</dbReference>
<organism evidence="2 3">
    <name type="scientific">Heterotrigona itama</name>
    <dbReference type="NCBI Taxonomy" id="395501"/>
    <lineage>
        <taxon>Eukaryota</taxon>
        <taxon>Metazoa</taxon>
        <taxon>Ecdysozoa</taxon>
        <taxon>Arthropoda</taxon>
        <taxon>Hexapoda</taxon>
        <taxon>Insecta</taxon>
        <taxon>Pterygota</taxon>
        <taxon>Neoptera</taxon>
        <taxon>Endopterygota</taxon>
        <taxon>Hymenoptera</taxon>
        <taxon>Apocrita</taxon>
        <taxon>Aculeata</taxon>
        <taxon>Apoidea</taxon>
        <taxon>Anthophila</taxon>
        <taxon>Apidae</taxon>
        <taxon>Heterotrigona</taxon>
    </lineage>
</organism>
<name>A0A6V7HJT5_9HYME</name>
<keyword evidence="1" id="KW-0175">Coiled coil</keyword>